<sequence length="173" mass="19294">MSPRVSETSALLSDNVWRSCLLFPAVQLWRLCDLDPDSIETVVSMSVTDPRTGKRVALKRMPNVFLNLASCKRVFREIRMLCSFKHDNVPVLRVNDHRCCAKGGIVSSSLWVFIDDGRNPGSGVVFASVVVRDSLNTFFYHSVLKVLMFTAQERPLTATGLRSAVNSSLAENM</sequence>
<dbReference type="EMBL" id="UZAM01007264">
    <property type="protein sequence ID" value="VDO97910.1"/>
    <property type="molecule type" value="Genomic_DNA"/>
</dbReference>
<organism evidence="3">
    <name type="scientific">Soboliphyme baturini</name>
    <dbReference type="NCBI Taxonomy" id="241478"/>
    <lineage>
        <taxon>Eukaryota</taxon>
        <taxon>Metazoa</taxon>
        <taxon>Ecdysozoa</taxon>
        <taxon>Nematoda</taxon>
        <taxon>Enoplea</taxon>
        <taxon>Dorylaimia</taxon>
        <taxon>Dioctophymatida</taxon>
        <taxon>Dioctophymatoidea</taxon>
        <taxon>Soboliphymatidae</taxon>
        <taxon>Soboliphyme</taxon>
    </lineage>
</organism>
<dbReference type="WBParaSite" id="SBAD_0000264601-mRNA-1">
    <property type="protein sequence ID" value="SBAD_0000264601-mRNA-1"/>
    <property type="gene ID" value="SBAD_0000264601"/>
</dbReference>
<dbReference type="OrthoDB" id="192887at2759"/>
<reference evidence="3" key="1">
    <citation type="submission" date="2016-06" db="UniProtKB">
        <authorList>
            <consortium name="WormBaseParasite"/>
        </authorList>
    </citation>
    <scope>IDENTIFICATION</scope>
</reference>
<keyword evidence="2" id="KW-1185">Reference proteome</keyword>
<evidence type="ECO:0000313" key="2">
    <source>
        <dbReference type="Proteomes" id="UP000270296"/>
    </source>
</evidence>
<dbReference type="AlphaFoldDB" id="A0A183IFX8"/>
<dbReference type="InterPro" id="IPR011009">
    <property type="entry name" value="Kinase-like_dom_sf"/>
</dbReference>
<gene>
    <name evidence="1" type="ORF">SBAD_LOCUS2522</name>
</gene>
<name>A0A183IFX8_9BILA</name>
<reference evidence="1 2" key="2">
    <citation type="submission" date="2018-11" db="EMBL/GenBank/DDBJ databases">
        <authorList>
            <consortium name="Pathogen Informatics"/>
        </authorList>
    </citation>
    <scope>NUCLEOTIDE SEQUENCE [LARGE SCALE GENOMIC DNA]</scope>
</reference>
<evidence type="ECO:0000313" key="1">
    <source>
        <dbReference type="EMBL" id="VDO97910.1"/>
    </source>
</evidence>
<dbReference type="Proteomes" id="UP000270296">
    <property type="component" value="Unassembled WGS sequence"/>
</dbReference>
<protein>
    <submittedName>
        <fullName evidence="3">Protein kinase domain-containing protein</fullName>
    </submittedName>
</protein>
<dbReference type="Gene3D" id="3.30.200.20">
    <property type="entry name" value="Phosphorylase Kinase, domain 1"/>
    <property type="match status" value="1"/>
</dbReference>
<accession>A0A183IFX8</accession>
<evidence type="ECO:0000313" key="3">
    <source>
        <dbReference type="WBParaSite" id="SBAD_0000264601-mRNA-1"/>
    </source>
</evidence>
<dbReference type="SUPFAM" id="SSF56112">
    <property type="entry name" value="Protein kinase-like (PK-like)"/>
    <property type="match status" value="1"/>
</dbReference>
<proteinExistence type="predicted"/>